<accession>A0A6P5ASK5</accession>
<dbReference type="AlphaFoldDB" id="A0A6P5ASK5"/>
<proteinExistence type="predicted"/>
<gene>
    <name evidence="3" type="primary">LOC109486652</name>
</gene>
<dbReference type="Proteomes" id="UP000515135">
    <property type="component" value="Unplaced"/>
</dbReference>
<dbReference type="RefSeq" id="XP_019646067.1">
    <property type="nucleotide sequence ID" value="XM_019790508.1"/>
</dbReference>
<sequence length="78" mass="8408">MRLQPPPPTFAACAADQAVAPAEVQRVSRSHVYGLRRTALVGRREHRNSLPQQKPGLPPGRGLSAAAAPARYEAPSLW</sequence>
<evidence type="ECO:0000313" key="2">
    <source>
        <dbReference type="Proteomes" id="UP000515135"/>
    </source>
</evidence>
<name>A0A6P5ASK5_BRABE</name>
<organism evidence="2 3">
    <name type="scientific">Branchiostoma belcheri</name>
    <name type="common">Amphioxus</name>
    <dbReference type="NCBI Taxonomy" id="7741"/>
    <lineage>
        <taxon>Eukaryota</taxon>
        <taxon>Metazoa</taxon>
        <taxon>Chordata</taxon>
        <taxon>Cephalochordata</taxon>
        <taxon>Leptocardii</taxon>
        <taxon>Amphioxiformes</taxon>
        <taxon>Branchiostomatidae</taxon>
        <taxon>Branchiostoma</taxon>
    </lineage>
</organism>
<protein>
    <submittedName>
        <fullName evidence="3">Uncharacterized protein LOC109486652</fullName>
    </submittedName>
</protein>
<evidence type="ECO:0000256" key="1">
    <source>
        <dbReference type="SAM" id="MobiDB-lite"/>
    </source>
</evidence>
<feature type="region of interest" description="Disordered" evidence="1">
    <location>
        <begin position="43"/>
        <end position="78"/>
    </location>
</feature>
<evidence type="ECO:0000313" key="3">
    <source>
        <dbReference type="RefSeq" id="XP_019646067.1"/>
    </source>
</evidence>
<reference evidence="3" key="1">
    <citation type="submission" date="2025-08" db="UniProtKB">
        <authorList>
            <consortium name="RefSeq"/>
        </authorList>
    </citation>
    <scope>IDENTIFICATION</scope>
    <source>
        <tissue evidence="3">Gonad</tissue>
    </source>
</reference>
<keyword evidence="2" id="KW-1185">Reference proteome</keyword>
<dbReference type="KEGG" id="bbel:109486652"/>
<dbReference type="GeneID" id="109486652"/>